<dbReference type="OrthoDB" id="128686at2759"/>
<reference evidence="1" key="1">
    <citation type="submission" date="2023-04" db="EMBL/GenBank/DDBJ databases">
        <title>Phytophthora fragariaefolia NBRC 109709.</title>
        <authorList>
            <person name="Ichikawa N."/>
            <person name="Sato H."/>
            <person name="Tonouchi N."/>
        </authorList>
    </citation>
    <scope>NUCLEOTIDE SEQUENCE</scope>
    <source>
        <strain evidence="1">NBRC 109709</strain>
    </source>
</reference>
<dbReference type="PANTHER" id="PTHR45125:SF3">
    <property type="entry name" value="NO-APICAL-MERISTEM-ASSOCIATED CARBOXY-TERMINAL DOMAIN PROTEIN"/>
    <property type="match status" value="1"/>
</dbReference>
<dbReference type="Proteomes" id="UP001165121">
    <property type="component" value="Unassembled WGS sequence"/>
</dbReference>
<proteinExistence type="predicted"/>
<protein>
    <submittedName>
        <fullName evidence="1">Unnamed protein product</fullName>
    </submittedName>
</protein>
<accession>A0A9W6XV24</accession>
<dbReference type="AlphaFoldDB" id="A0A9W6XV24"/>
<name>A0A9W6XV24_9STRA</name>
<comment type="caution">
    <text evidence="1">The sequence shown here is derived from an EMBL/GenBank/DDBJ whole genome shotgun (WGS) entry which is preliminary data.</text>
</comment>
<keyword evidence="2" id="KW-1185">Reference proteome</keyword>
<organism evidence="1 2">
    <name type="scientific">Phytophthora fragariaefolia</name>
    <dbReference type="NCBI Taxonomy" id="1490495"/>
    <lineage>
        <taxon>Eukaryota</taxon>
        <taxon>Sar</taxon>
        <taxon>Stramenopiles</taxon>
        <taxon>Oomycota</taxon>
        <taxon>Peronosporomycetes</taxon>
        <taxon>Peronosporales</taxon>
        <taxon>Peronosporaceae</taxon>
        <taxon>Phytophthora</taxon>
    </lineage>
</organism>
<dbReference type="PANTHER" id="PTHR45125">
    <property type="entry name" value="F21J9.4-RELATED"/>
    <property type="match status" value="1"/>
</dbReference>
<sequence length="222" mass="24851">MCPFRCISDFVLGRLLFILPRLDNLPDHALTQDSSRINQHVVPSSPDLPQRVSLECVRASPRGGATGNRRKVGPTKTAKLKRLTVDTQNGKSTELLNFEKQKYAAFPLLQRIPEVYPTGLPSQHSTRKMPRGKAWSESEDKSLCWAWCAASEDPVSGADQKPDTLWFNIQRNFKELETKSTRSLSVMKSRLVDTNREVARFSGCVSFVANLNESGIADCMLV</sequence>
<dbReference type="EMBL" id="BSXT01002179">
    <property type="protein sequence ID" value="GMF47653.1"/>
    <property type="molecule type" value="Genomic_DNA"/>
</dbReference>
<evidence type="ECO:0000313" key="2">
    <source>
        <dbReference type="Proteomes" id="UP001165121"/>
    </source>
</evidence>
<evidence type="ECO:0000313" key="1">
    <source>
        <dbReference type="EMBL" id="GMF47653.1"/>
    </source>
</evidence>
<gene>
    <name evidence="1" type="ORF">Pfra01_001809800</name>
</gene>